<dbReference type="PANTHER" id="PTHR12195">
    <property type="entry name" value="CYTOPLASMIC FMR1-INTERACTING PROTEIN-RELATED"/>
    <property type="match status" value="1"/>
</dbReference>
<dbReference type="GO" id="GO:0030833">
    <property type="term" value="P:regulation of actin filament polymerization"/>
    <property type="evidence" value="ECO:0007669"/>
    <property type="project" value="InterPro"/>
</dbReference>
<name>A0A9N9ZYU4_BEMTA</name>
<keyword evidence="2" id="KW-1185">Reference proteome</keyword>
<dbReference type="InterPro" id="IPR008081">
    <property type="entry name" value="Cytoplasmic_FMR1-int"/>
</dbReference>
<organism evidence="1 2">
    <name type="scientific">Bemisia tabaci</name>
    <name type="common">Sweetpotato whitefly</name>
    <name type="synonym">Aleurodes tabaci</name>
    <dbReference type="NCBI Taxonomy" id="7038"/>
    <lineage>
        <taxon>Eukaryota</taxon>
        <taxon>Metazoa</taxon>
        <taxon>Ecdysozoa</taxon>
        <taxon>Arthropoda</taxon>
        <taxon>Hexapoda</taxon>
        <taxon>Insecta</taxon>
        <taxon>Pterygota</taxon>
        <taxon>Neoptera</taxon>
        <taxon>Paraneoptera</taxon>
        <taxon>Hemiptera</taxon>
        <taxon>Sternorrhyncha</taxon>
        <taxon>Aleyrodoidea</taxon>
        <taxon>Aleyrodidae</taxon>
        <taxon>Aleyrodinae</taxon>
        <taxon>Bemisia</taxon>
    </lineage>
</organism>
<accession>A0A9N9ZYU4</accession>
<sequence>MSTRTSAIYRSIPSIGDEDLTPGSTKIKKKPWELRRNRSPEWIFTEKELLEDGLKHAVMLSTWRCCSRAIPQPKSNEQSNWVEIYEKTAEVLAPEVKKLLNFMYFQQLAIERFFAEVKKLCYAGKRQDFVSEAYLLTLGFINMFAVLDELKNMKSSVKNNYSIYRRFHNDLKFARCCTGCNLCPGAPSKIILKMAAVIAFVLSADWLKASGDTHGKLEAPLRLLSCIFLLCWVIPQPLSK</sequence>
<evidence type="ECO:0000313" key="2">
    <source>
        <dbReference type="Proteomes" id="UP001152759"/>
    </source>
</evidence>
<dbReference type="AlphaFoldDB" id="A0A9N9ZYU4"/>
<reference evidence="1" key="1">
    <citation type="submission" date="2021-12" db="EMBL/GenBank/DDBJ databases">
        <authorList>
            <person name="King R."/>
        </authorList>
    </citation>
    <scope>NUCLEOTIDE SEQUENCE</scope>
</reference>
<proteinExistence type="predicted"/>
<dbReference type="EMBL" id="OU963862">
    <property type="protein sequence ID" value="CAH0380543.1"/>
    <property type="molecule type" value="Genomic_DNA"/>
</dbReference>
<gene>
    <name evidence="1" type="ORF">BEMITA_LOCUS289</name>
</gene>
<protein>
    <submittedName>
        <fullName evidence="1">Uncharacterized protein</fullName>
    </submittedName>
</protein>
<dbReference type="Proteomes" id="UP001152759">
    <property type="component" value="Chromosome 1"/>
</dbReference>
<evidence type="ECO:0000313" key="1">
    <source>
        <dbReference type="EMBL" id="CAH0380543.1"/>
    </source>
</evidence>
<dbReference type="PRINTS" id="PR01698">
    <property type="entry name" value="CYTOFMRPINTP"/>
</dbReference>
<dbReference type="GO" id="GO:0031267">
    <property type="term" value="F:small GTPase binding"/>
    <property type="evidence" value="ECO:0007669"/>
    <property type="project" value="InterPro"/>
</dbReference>